<dbReference type="SUPFAM" id="SSF82866">
    <property type="entry name" value="Multidrug efflux transporter AcrB transmembrane domain"/>
    <property type="match status" value="1"/>
</dbReference>
<keyword evidence="7 8" id="KW-0472">Membrane</keyword>
<dbReference type="PRINTS" id="PR00702">
    <property type="entry name" value="ACRIFLAVINRP"/>
</dbReference>
<dbReference type="Pfam" id="PF00873">
    <property type="entry name" value="ACR_tran"/>
    <property type="match status" value="1"/>
</dbReference>
<evidence type="ECO:0000256" key="4">
    <source>
        <dbReference type="ARBA" id="ARBA00022519"/>
    </source>
</evidence>
<dbReference type="Proteomes" id="UP000183843">
    <property type="component" value="Unassembled WGS sequence"/>
</dbReference>
<feature type="transmembrane region" description="Helical" evidence="8">
    <location>
        <begin position="72"/>
        <end position="96"/>
    </location>
</feature>
<comment type="subcellular location">
    <subcellularLocation>
        <location evidence="1">Cell membrane</location>
        <topology evidence="1">Multi-pass membrane protein</topology>
    </subcellularLocation>
</comment>
<evidence type="ECO:0000256" key="1">
    <source>
        <dbReference type="ARBA" id="ARBA00004651"/>
    </source>
</evidence>
<dbReference type="PANTHER" id="PTHR32063">
    <property type="match status" value="1"/>
</dbReference>
<dbReference type="InterPro" id="IPR001036">
    <property type="entry name" value="Acrflvin-R"/>
</dbReference>
<organism evidence="9 10">
    <name type="scientific">Selenomonas ruminantium</name>
    <dbReference type="NCBI Taxonomy" id="971"/>
    <lineage>
        <taxon>Bacteria</taxon>
        <taxon>Bacillati</taxon>
        <taxon>Bacillota</taxon>
        <taxon>Negativicutes</taxon>
        <taxon>Selenomonadales</taxon>
        <taxon>Selenomonadaceae</taxon>
        <taxon>Selenomonas</taxon>
    </lineage>
</organism>
<evidence type="ECO:0000313" key="9">
    <source>
        <dbReference type="EMBL" id="SFA68942.1"/>
    </source>
</evidence>
<name>A0A1I0UY69_SELRU</name>
<evidence type="ECO:0000313" key="10">
    <source>
        <dbReference type="Proteomes" id="UP000183843"/>
    </source>
</evidence>
<gene>
    <name evidence="9" type="ORF">SAMN05216587_10137</name>
</gene>
<feature type="transmembrane region" description="Helical" evidence="8">
    <location>
        <begin position="149"/>
        <end position="176"/>
    </location>
</feature>
<proteinExistence type="predicted"/>
<keyword evidence="5 8" id="KW-0812">Transmembrane</keyword>
<dbReference type="PANTHER" id="PTHR32063:SF11">
    <property type="entry name" value="CATION OR DRUG EFFLUX SYSTEM PROTEIN"/>
    <property type="match status" value="1"/>
</dbReference>
<evidence type="ECO:0000256" key="7">
    <source>
        <dbReference type="ARBA" id="ARBA00023136"/>
    </source>
</evidence>
<feature type="transmembrane region" description="Helical" evidence="8">
    <location>
        <begin position="20"/>
        <end position="39"/>
    </location>
</feature>
<dbReference type="FunFam" id="1.20.1640.10:FF:000001">
    <property type="entry name" value="Efflux pump membrane transporter"/>
    <property type="match status" value="1"/>
</dbReference>
<evidence type="ECO:0000256" key="3">
    <source>
        <dbReference type="ARBA" id="ARBA00022475"/>
    </source>
</evidence>
<keyword evidence="2" id="KW-0813">Transport</keyword>
<protein>
    <submittedName>
        <fullName evidence="9">Hydrophobic/amphiphilic exporter-1, HAE1 family</fullName>
    </submittedName>
</protein>
<dbReference type="GO" id="GO:0005886">
    <property type="term" value="C:plasma membrane"/>
    <property type="evidence" value="ECO:0007669"/>
    <property type="project" value="UniProtKB-SubCell"/>
</dbReference>
<feature type="transmembrane region" description="Helical" evidence="8">
    <location>
        <begin position="46"/>
        <end position="66"/>
    </location>
</feature>
<evidence type="ECO:0000256" key="8">
    <source>
        <dbReference type="SAM" id="Phobius"/>
    </source>
</evidence>
<sequence length="194" mass="21156">MEYRIVVDQTRFIEESMEEVGYTFGEALLLVAFIVYLFLGNGRATLITLLAVPVSLTATFFFFYLFSFSLNLLTLFALILAIGLVVDDAIVIIESVSRHLERGLPVKEAASAALEEVQAPIVAIAFVLAAVFVPVAFLPGMTGTLYRQFALTLVASMGLSAFAALSLTPALCVLLFRGKEQLAAKNWLLAHFAR</sequence>
<feature type="transmembrane region" description="Helical" evidence="8">
    <location>
        <begin position="117"/>
        <end position="137"/>
    </location>
</feature>
<keyword evidence="6 8" id="KW-1133">Transmembrane helix</keyword>
<dbReference type="AlphaFoldDB" id="A0A1I0UY69"/>
<accession>A0A1I0UY69</accession>
<dbReference type="Gene3D" id="1.20.1640.10">
    <property type="entry name" value="Multidrug efflux transporter AcrB transmembrane domain"/>
    <property type="match status" value="1"/>
</dbReference>
<evidence type="ECO:0000256" key="6">
    <source>
        <dbReference type="ARBA" id="ARBA00022989"/>
    </source>
</evidence>
<dbReference type="Gene3D" id="3.30.70.1320">
    <property type="entry name" value="Multidrug efflux transporter AcrB pore domain like"/>
    <property type="match status" value="1"/>
</dbReference>
<evidence type="ECO:0000256" key="5">
    <source>
        <dbReference type="ARBA" id="ARBA00022692"/>
    </source>
</evidence>
<keyword evidence="3" id="KW-1003">Cell membrane</keyword>
<keyword evidence="4" id="KW-0997">Cell inner membrane</keyword>
<evidence type="ECO:0000256" key="2">
    <source>
        <dbReference type="ARBA" id="ARBA00022448"/>
    </source>
</evidence>
<dbReference type="EMBL" id="FOJX01000001">
    <property type="protein sequence ID" value="SFA68942.1"/>
    <property type="molecule type" value="Genomic_DNA"/>
</dbReference>
<dbReference type="GO" id="GO:0042910">
    <property type="term" value="F:xenobiotic transmembrane transporter activity"/>
    <property type="evidence" value="ECO:0007669"/>
    <property type="project" value="TreeGrafter"/>
</dbReference>
<reference evidence="9 10" key="1">
    <citation type="submission" date="2016-10" db="EMBL/GenBank/DDBJ databases">
        <authorList>
            <person name="de Groot N.N."/>
        </authorList>
    </citation>
    <scope>NUCLEOTIDE SEQUENCE [LARGE SCALE GENOMIC DNA]</scope>
    <source>
        <strain evidence="9 10">L14</strain>
    </source>
</reference>